<dbReference type="InterPro" id="IPR057589">
    <property type="entry name" value="GT_PLOD"/>
</dbReference>
<dbReference type="EMBL" id="MN740438">
    <property type="protein sequence ID" value="QHU26325.1"/>
    <property type="molecule type" value="Genomic_DNA"/>
</dbReference>
<dbReference type="PANTHER" id="PTHR10730">
    <property type="entry name" value="PROCOLLAGEN-LYSINE,2-OXOGLUTARATE 5-DIOXYGENASE/GLYCOSYLTRANSFERASE 25 FAMILY MEMBER"/>
    <property type="match status" value="1"/>
</dbReference>
<dbReference type="InterPro" id="IPR050757">
    <property type="entry name" value="Collagen_mod_GT25"/>
</dbReference>
<name>A0A6C0L862_9ZZZZ</name>
<organism evidence="2">
    <name type="scientific">viral metagenome</name>
    <dbReference type="NCBI Taxonomy" id="1070528"/>
    <lineage>
        <taxon>unclassified sequences</taxon>
        <taxon>metagenomes</taxon>
        <taxon>organismal metagenomes</taxon>
    </lineage>
</organism>
<dbReference type="AlphaFoldDB" id="A0A6C0L862"/>
<feature type="domain" description="PLOD1-3-like GT" evidence="1">
    <location>
        <begin position="41"/>
        <end position="212"/>
    </location>
</feature>
<protein>
    <recommendedName>
        <fullName evidence="1">PLOD1-3-like GT domain-containing protein</fullName>
    </recommendedName>
</protein>
<accession>A0A6C0L862</accession>
<evidence type="ECO:0000259" key="1">
    <source>
        <dbReference type="Pfam" id="PF25342"/>
    </source>
</evidence>
<dbReference type="Pfam" id="PF25342">
    <property type="entry name" value="GT_PLOD"/>
    <property type="match status" value="1"/>
</dbReference>
<evidence type="ECO:0000313" key="2">
    <source>
        <dbReference type="EMBL" id="QHU26325.1"/>
    </source>
</evidence>
<proteinExistence type="predicted"/>
<sequence length="259" mass="30622">MLHVITFATDEAMLTHIKESTKLSTLHIHYSIKSTWNGYFDKIIYTRKFLEGVGDDDIVCFVDAYDVLSLASAEEILTKFKWYECDLLLGAELNSYPQRYKEYYPPKEYTTNSIYINSGGYIGYKHAIQKLLYWHDDETIERMCSNLNGGDQAYFIEYYLRNPSDRIKLDTWQKIFQNMHWVSWNQLYIHRGRVVNVMLDEKPCFIHFNGGTWQTNDGENILPVFVYKLQASASDTDIYTLHEYKQLRTATCWPHKQIH</sequence>
<dbReference type="PANTHER" id="PTHR10730:SF45">
    <property type="entry name" value="PROCOLLAGEN-LYSINE,2-OXOGLUTARATE 5-DIOXYGENASE"/>
    <property type="match status" value="1"/>
</dbReference>
<reference evidence="2" key="1">
    <citation type="journal article" date="2020" name="Nature">
        <title>Giant virus diversity and host interactions through global metagenomics.</title>
        <authorList>
            <person name="Schulz F."/>
            <person name="Roux S."/>
            <person name="Paez-Espino D."/>
            <person name="Jungbluth S."/>
            <person name="Walsh D.A."/>
            <person name="Denef V.J."/>
            <person name="McMahon K.D."/>
            <person name="Konstantinidis K.T."/>
            <person name="Eloe-Fadrosh E.A."/>
            <person name="Kyrpides N.C."/>
            <person name="Woyke T."/>
        </authorList>
    </citation>
    <scope>NUCLEOTIDE SEQUENCE</scope>
    <source>
        <strain evidence="2">GVMAG-M-3300027759-16</strain>
    </source>
</reference>
<dbReference type="CDD" id="cd22997">
    <property type="entry name" value="GT_LH"/>
    <property type="match status" value="1"/>
</dbReference>